<feature type="transmembrane region" description="Helical" evidence="6">
    <location>
        <begin position="75"/>
        <end position="99"/>
    </location>
</feature>
<comment type="similarity">
    <text evidence="2">Belongs to the TMEM144 family.</text>
</comment>
<evidence type="ECO:0000256" key="6">
    <source>
        <dbReference type="SAM" id="Phobius"/>
    </source>
</evidence>
<evidence type="ECO:0000256" key="2">
    <source>
        <dbReference type="ARBA" id="ARBA00005731"/>
    </source>
</evidence>
<gene>
    <name evidence="7" type="ORF">SEMRO_181_G079110.1</name>
</gene>
<keyword evidence="8" id="KW-1185">Reference proteome</keyword>
<feature type="transmembrane region" description="Helical" evidence="6">
    <location>
        <begin position="320"/>
        <end position="338"/>
    </location>
</feature>
<evidence type="ECO:0000256" key="5">
    <source>
        <dbReference type="ARBA" id="ARBA00023136"/>
    </source>
</evidence>
<evidence type="ECO:0000256" key="4">
    <source>
        <dbReference type="ARBA" id="ARBA00022989"/>
    </source>
</evidence>
<feature type="transmembrane region" description="Helical" evidence="6">
    <location>
        <begin position="224"/>
        <end position="248"/>
    </location>
</feature>
<dbReference type="PANTHER" id="PTHR16119">
    <property type="entry name" value="TRANSMEMBRANE PROTEIN 144"/>
    <property type="match status" value="1"/>
</dbReference>
<evidence type="ECO:0000313" key="8">
    <source>
        <dbReference type="Proteomes" id="UP001153069"/>
    </source>
</evidence>
<dbReference type="GO" id="GO:0015144">
    <property type="term" value="F:carbohydrate transmembrane transporter activity"/>
    <property type="evidence" value="ECO:0007669"/>
    <property type="project" value="InterPro"/>
</dbReference>
<evidence type="ECO:0000256" key="1">
    <source>
        <dbReference type="ARBA" id="ARBA00004141"/>
    </source>
</evidence>
<reference evidence="7" key="1">
    <citation type="submission" date="2020-06" db="EMBL/GenBank/DDBJ databases">
        <authorList>
            <consortium name="Plant Systems Biology data submission"/>
        </authorList>
    </citation>
    <scope>NUCLEOTIDE SEQUENCE</scope>
    <source>
        <strain evidence="7">D6</strain>
    </source>
</reference>
<keyword evidence="5 6" id="KW-0472">Membrane</keyword>
<name>A0A9N8DQ91_9STRA</name>
<dbReference type="EMBL" id="CAICTM010000180">
    <property type="protein sequence ID" value="CAB9503959.1"/>
    <property type="molecule type" value="Genomic_DNA"/>
</dbReference>
<sequence>MTSSSILVGLLCASGSAVFNGSFTSLFKTEKMRVVEIHPMVFQLYVCQGIFLSSFLVVPFLSFNESIQSDFGTAFQLSGMGMVAGFLFVVAVSASFLAVNDIGVALAQGIWGGGAMLVSYLWGVLVFGEIPSKPLLSFTALLVLIAGVIAVAFSETIGEKLFARLLSSNESTPLVSATADGNSTVAAESSPNCIRGVLWANLVGLSGGSILAPLHYVPPAKQGLVFLPSFGIGTFLLSPMFFLAFTRVTREVPPLHWKEALTTGICSGLIWNLGNLLSIIAIPAIGYGVAYPIMQCAILVSGLWGILVFREITKPTTIRVFWIGGIVLVLGGSLLAMAQ</sequence>
<organism evidence="7 8">
    <name type="scientific">Seminavis robusta</name>
    <dbReference type="NCBI Taxonomy" id="568900"/>
    <lineage>
        <taxon>Eukaryota</taxon>
        <taxon>Sar</taxon>
        <taxon>Stramenopiles</taxon>
        <taxon>Ochrophyta</taxon>
        <taxon>Bacillariophyta</taxon>
        <taxon>Bacillariophyceae</taxon>
        <taxon>Bacillariophycidae</taxon>
        <taxon>Naviculales</taxon>
        <taxon>Naviculaceae</taxon>
        <taxon>Seminavis</taxon>
    </lineage>
</organism>
<dbReference type="InterPro" id="IPR010651">
    <property type="entry name" value="Sugar_transport"/>
</dbReference>
<dbReference type="InterPro" id="IPR012435">
    <property type="entry name" value="TMEM144"/>
</dbReference>
<evidence type="ECO:0000256" key="3">
    <source>
        <dbReference type="ARBA" id="ARBA00022692"/>
    </source>
</evidence>
<accession>A0A9N8DQ91</accession>
<dbReference type="Proteomes" id="UP001153069">
    <property type="component" value="Unassembled WGS sequence"/>
</dbReference>
<feature type="transmembrane region" description="Helical" evidence="6">
    <location>
        <begin position="41"/>
        <end position="63"/>
    </location>
</feature>
<dbReference type="InterPro" id="IPR037185">
    <property type="entry name" value="EmrE-like"/>
</dbReference>
<comment type="subcellular location">
    <subcellularLocation>
        <location evidence="1">Membrane</location>
        <topology evidence="1">Multi-pass membrane protein</topology>
    </subcellularLocation>
</comment>
<feature type="transmembrane region" description="Helical" evidence="6">
    <location>
        <begin position="135"/>
        <end position="153"/>
    </location>
</feature>
<dbReference type="GO" id="GO:0016020">
    <property type="term" value="C:membrane"/>
    <property type="evidence" value="ECO:0007669"/>
    <property type="project" value="UniProtKB-SubCell"/>
</dbReference>
<feature type="transmembrane region" description="Helical" evidence="6">
    <location>
        <begin position="105"/>
        <end position="128"/>
    </location>
</feature>
<dbReference type="OrthoDB" id="329822at2759"/>
<dbReference type="Pfam" id="PF07857">
    <property type="entry name" value="TMEM144"/>
    <property type="match status" value="1"/>
</dbReference>
<dbReference type="PANTHER" id="PTHR16119:SF22">
    <property type="entry name" value="EAMA DOMAIN-CONTAINING PROTEIN"/>
    <property type="match status" value="1"/>
</dbReference>
<dbReference type="AlphaFoldDB" id="A0A9N8DQ91"/>
<dbReference type="SUPFAM" id="SSF103481">
    <property type="entry name" value="Multidrug resistance efflux transporter EmrE"/>
    <property type="match status" value="1"/>
</dbReference>
<feature type="transmembrane region" description="Helical" evidence="6">
    <location>
        <begin position="260"/>
        <end position="283"/>
    </location>
</feature>
<protein>
    <submittedName>
        <fullName evidence="7">Uncharacterized protein</fullName>
    </submittedName>
</protein>
<comment type="caution">
    <text evidence="7">The sequence shown here is derived from an EMBL/GenBank/DDBJ whole genome shotgun (WGS) entry which is preliminary data.</text>
</comment>
<feature type="transmembrane region" description="Helical" evidence="6">
    <location>
        <begin position="289"/>
        <end position="308"/>
    </location>
</feature>
<proteinExistence type="inferred from homology"/>
<keyword evidence="4 6" id="KW-1133">Transmembrane helix</keyword>
<keyword evidence="3 6" id="KW-0812">Transmembrane</keyword>
<evidence type="ECO:0000313" key="7">
    <source>
        <dbReference type="EMBL" id="CAB9503959.1"/>
    </source>
</evidence>